<reference evidence="3 4" key="1">
    <citation type="journal article" date="2013" name="Front. Microbiol.">
        <title>Comparative genomic analyses of the cyanobacterium, Lyngbya aestuarii BL J, a powerful hydrogen producer.</title>
        <authorList>
            <person name="Kothari A."/>
            <person name="Vaughn M."/>
            <person name="Garcia-Pichel F."/>
        </authorList>
    </citation>
    <scope>NUCLEOTIDE SEQUENCE [LARGE SCALE GENOMIC DNA]</scope>
    <source>
        <strain evidence="3 4">BL J</strain>
    </source>
</reference>
<dbReference type="AlphaFoldDB" id="U7QA84"/>
<organism evidence="3 4">
    <name type="scientific">Lyngbya aestuarii BL J</name>
    <dbReference type="NCBI Taxonomy" id="1348334"/>
    <lineage>
        <taxon>Bacteria</taxon>
        <taxon>Bacillati</taxon>
        <taxon>Cyanobacteriota</taxon>
        <taxon>Cyanophyceae</taxon>
        <taxon>Oscillatoriophycideae</taxon>
        <taxon>Oscillatoriales</taxon>
        <taxon>Microcoleaceae</taxon>
        <taxon>Lyngbya</taxon>
    </lineage>
</organism>
<name>U7QA84_9CYAN</name>
<comment type="caution">
    <text evidence="3">The sequence shown here is derived from an EMBL/GenBank/DDBJ whole genome shotgun (WGS) entry which is preliminary data.</text>
</comment>
<evidence type="ECO:0000313" key="3">
    <source>
        <dbReference type="EMBL" id="ERT04754.1"/>
    </source>
</evidence>
<dbReference type="PANTHER" id="PTHR31350">
    <property type="entry name" value="SI:DKEY-261L7.2"/>
    <property type="match status" value="1"/>
</dbReference>
<sequence>MNFSQARQRFYQEINHSNQQIDLAKAALYIAQEQFPELEAEDYLNALDEMAAEVLERLDEERYPLRVIQTLNQYLFEDLEFRGNDSNYYDPNNSYLNQVIDRRTGIPITLSVVYLEIAKRINFPMVGIGMPGHFLIRPEFEGVGIYVDVFNRGEVLFPEDCEAKLAEVYGQRVKLRPQFLSPVTSRQILARMLTNLKVIYMNAGEILKAVSAIERILLLFPEAPNERRDRGILYYQLERWTEARQDLENYLKNQPQAQDAVIIRQLLARMNSNR</sequence>
<evidence type="ECO:0000313" key="4">
    <source>
        <dbReference type="Proteomes" id="UP000017127"/>
    </source>
</evidence>
<feature type="domain" description="Protein SirB1 N-terminal" evidence="2">
    <location>
        <begin position="42"/>
        <end position="193"/>
    </location>
</feature>
<dbReference type="Proteomes" id="UP000017127">
    <property type="component" value="Unassembled WGS sequence"/>
</dbReference>
<dbReference type="OrthoDB" id="232498at2"/>
<dbReference type="InterPro" id="IPR011990">
    <property type="entry name" value="TPR-like_helical_dom_sf"/>
</dbReference>
<dbReference type="Pfam" id="PF13369">
    <property type="entry name" value="Transglut_core2"/>
    <property type="match status" value="1"/>
</dbReference>
<proteinExistence type="inferred from homology"/>
<evidence type="ECO:0000259" key="2">
    <source>
        <dbReference type="Pfam" id="PF13369"/>
    </source>
</evidence>
<dbReference type="InterPro" id="IPR032698">
    <property type="entry name" value="SirB1_N"/>
</dbReference>
<dbReference type="SUPFAM" id="SSF48452">
    <property type="entry name" value="TPR-like"/>
    <property type="match status" value="1"/>
</dbReference>
<dbReference type="PANTHER" id="PTHR31350:SF21">
    <property type="entry name" value="F-BOX ONLY PROTEIN 21"/>
    <property type="match status" value="1"/>
</dbReference>
<evidence type="ECO:0000256" key="1">
    <source>
        <dbReference type="ARBA" id="ARBA00007100"/>
    </source>
</evidence>
<dbReference type="Gene3D" id="1.25.40.10">
    <property type="entry name" value="Tetratricopeptide repeat domain"/>
    <property type="match status" value="1"/>
</dbReference>
<dbReference type="EMBL" id="AUZM01000081">
    <property type="protein sequence ID" value="ERT04754.1"/>
    <property type="molecule type" value="Genomic_DNA"/>
</dbReference>
<accession>U7QA84</accession>
<gene>
    <name evidence="3" type="ORF">M595_5292</name>
</gene>
<keyword evidence="4" id="KW-1185">Reference proteome</keyword>
<dbReference type="Pfam" id="PF13371">
    <property type="entry name" value="TPR_9"/>
    <property type="match status" value="1"/>
</dbReference>
<protein>
    <submittedName>
        <fullName evidence="3">Tetratricopeptide repeat family protein</fullName>
    </submittedName>
</protein>
<dbReference type="PATRIC" id="fig|1348334.3.peg.5092"/>
<comment type="similarity">
    <text evidence="1">Belongs to the UPF0162 family.</text>
</comment>
<dbReference type="RefSeq" id="WP_023068958.1">
    <property type="nucleotide sequence ID" value="NZ_AUZM01000081.1"/>
</dbReference>